<keyword evidence="2" id="KW-1185">Reference proteome</keyword>
<dbReference type="STRING" id="767519.SAMN05216559_3425"/>
<dbReference type="AlphaFoldDB" id="A0A1I6LYE2"/>
<reference evidence="1 2" key="1">
    <citation type="submission" date="2016-10" db="EMBL/GenBank/DDBJ databases">
        <authorList>
            <person name="de Groot N.N."/>
        </authorList>
    </citation>
    <scope>NUCLEOTIDE SEQUENCE [LARGE SCALE GENOMIC DNA]</scope>
    <source>
        <strain evidence="1 2">CGMCC 1.10457</strain>
    </source>
</reference>
<sequence>MRVRDWQDILDDVVESNADAGQWRAVGGDRASGIGEDLYLGHPSAGVFQLKTYAKNPFEVQGVGSQVARKIDDELEPLFPDRGAGGFGVQQPVEDEDEAEAVAGKLESVLEAHADAPTTPDALFEDVMDAMDSPAYGPMEFDQYDRPEQMDDLADTFEEAEELLEAEFDDVVEEDVDRGFY</sequence>
<dbReference type="RefSeq" id="WP_089817922.1">
    <property type="nucleotide sequence ID" value="NZ_FOZK01000003.1"/>
</dbReference>
<protein>
    <submittedName>
        <fullName evidence="1">Uncharacterized protein</fullName>
    </submittedName>
</protein>
<evidence type="ECO:0000313" key="2">
    <source>
        <dbReference type="Proteomes" id="UP000199062"/>
    </source>
</evidence>
<name>A0A1I6LYE2_9EURY</name>
<accession>A0A1I6LYE2</accession>
<evidence type="ECO:0000313" key="1">
    <source>
        <dbReference type="EMBL" id="SFS08425.1"/>
    </source>
</evidence>
<dbReference type="OrthoDB" id="213677at2157"/>
<proteinExistence type="predicted"/>
<organism evidence="1 2">
    <name type="scientific">Halomicrobium zhouii</name>
    <dbReference type="NCBI Taxonomy" id="767519"/>
    <lineage>
        <taxon>Archaea</taxon>
        <taxon>Methanobacteriati</taxon>
        <taxon>Methanobacteriota</taxon>
        <taxon>Stenosarchaea group</taxon>
        <taxon>Halobacteria</taxon>
        <taxon>Halobacteriales</taxon>
        <taxon>Haloarculaceae</taxon>
        <taxon>Halomicrobium</taxon>
    </lineage>
</organism>
<gene>
    <name evidence="1" type="ORF">SAMN05216559_3425</name>
</gene>
<dbReference type="Proteomes" id="UP000199062">
    <property type="component" value="Unassembled WGS sequence"/>
</dbReference>
<dbReference type="EMBL" id="FOZK01000003">
    <property type="protein sequence ID" value="SFS08425.1"/>
    <property type="molecule type" value="Genomic_DNA"/>
</dbReference>